<dbReference type="Gene3D" id="3.60.110.10">
    <property type="entry name" value="Carbon-nitrogen hydrolase"/>
    <property type="match status" value="1"/>
</dbReference>
<dbReference type="AlphaFoldDB" id="A0A1G7JD97"/>
<dbReference type="Pfam" id="PF00795">
    <property type="entry name" value="CN_hydrolase"/>
    <property type="match status" value="1"/>
</dbReference>
<dbReference type="EMBL" id="FNBH01000001">
    <property type="protein sequence ID" value="SDF22937.1"/>
    <property type="molecule type" value="Genomic_DNA"/>
</dbReference>
<gene>
    <name evidence="4" type="ORF">SAMN05421825_1354</name>
</gene>
<dbReference type="Proteomes" id="UP000199203">
    <property type="component" value="Unassembled WGS sequence"/>
</dbReference>
<dbReference type="OrthoDB" id="9811121at2"/>
<evidence type="ECO:0000259" key="3">
    <source>
        <dbReference type="PROSITE" id="PS51186"/>
    </source>
</evidence>
<dbReference type="InterPro" id="IPR001110">
    <property type="entry name" value="UPF0012_CS"/>
</dbReference>
<proteinExistence type="inferred from homology"/>
<evidence type="ECO:0000313" key="5">
    <source>
        <dbReference type="Proteomes" id="UP000199203"/>
    </source>
</evidence>
<feature type="domain" description="N-acetyltransferase" evidence="3">
    <location>
        <begin position="3"/>
        <end position="203"/>
    </location>
</feature>
<dbReference type="PROSITE" id="PS51186">
    <property type="entry name" value="GNAT"/>
    <property type="match status" value="1"/>
</dbReference>
<protein>
    <submittedName>
        <fullName evidence="4">Predicted amidohydrolase</fullName>
    </submittedName>
</protein>
<dbReference type="InterPro" id="IPR000182">
    <property type="entry name" value="GNAT_dom"/>
</dbReference>
<dbReference type="InterPro" id="IPR016181">
    <property type="entry name" value="Acyl_CoA_acyltransferase"/>
</dbReference>
<dbReference type="RefSeq" id="WP_089872462.1">
    <property type="nucleotide sequence ID" value="NZ_FNBH01000001.1"/>
</dbReference>
<dbReference type="SUPFAM" id="SSF56317">
    <property type="entry name" value="Carbon-nitrogen hydrolase"/>
    <property type="match status" value="1"/>
</dbReference>
<feature type="domain" description="CN hydrolase" evidence="2">
    <location>
        <begin position="217"/>
        <end position="472"/>
    </location>
</feature>
<dbReference type="SUPFAM" id="SSF55729">
    <property type="entry name" value="Acyl-CoA N-acyltransferases (Nat)"/>
    <property type="match status" value="1"/>
</dbReference>
<dbReference type="InterPro" id="IPR003010">
    <property type="entry name" value="C-N_Hydrolase"/>
</dbReference>
<keyword evidence="4" id="KW-0378">Hydrolase</keyword>
<keyword evidence="5" id="KW-1185">Reference proteome</keyword>
<dbReference type="STRING" id="454006.SAMN05421825_1354"/>
<dbReference type="InterPro" id="IPR036526">
    <property type="entry name" value="C-N_Hydrolase_sf"/>
</dbReference>
<organism evidence="4 5">
    <name type="scientific">Epilithonimonas hungarica</name>
    <dbReference type="NCBI Taxonomy" id="454006"/>
    <lineage>
        <taxon>Bacteria</taxon>
        <taxon>Pseudomonadati</taxon>
        <taxon>Bacteroidota</taxon>
        <taxon>Flavobacteriia</taxon>
        <taxon>Flavobacteriales</taxon>
        <taxon>Weeksellaceae</taxon>
        <taxon>Chryseobacterium group</taxon>
        <taxon>Epilithonimonas</taxon>
    </lineage>
</organism>
<accession>A0A1G7JD97</accession>
<evidence type="ECO:0000259" key="2">
    <source>
        <dbReference type="PROSITE" id="PS50263"/>
    </source>
</evidence>
<dbReference type="PANTHER" id="PTHR23088:SF50">
    <property type="entry name" value="HYDROLASE YHCX"/>
    <property type="match status" value="1"/>
</dbReference>
<dbReference type="PROSITE" id="PS50263">
    <property type="entry name" value="CN_HYDROLASE"/>
    <property type="match status" value="1"/>
</dbReference>
<name>A0A1G7JD97_9FLAO</name>
<dbReference type="PROSITE" id="PS01227">
    <property type="entry name" value="UPF0012"/>
    <property type="match status" value="1"/>
</dbReference>
<dbReference type="Gene3D" id="3.40.630.30">
    <property type="match status" value="1"/>
</dbReference>
<reference evidence="5" key="1">
    <citation type="submission" date="2016-10" db="EMBL/GenBank/DDBJ databases">
        <authorList>
            <person name="Varghese N."/>
            <person name="Submissions S."/>
        </authorList>
    </citation>
    <scope>NUCLEOTIDE SEQUENCE [LARGE SCALE GENOMIC DNA]</scope>
    <source>
        <strain evidence="5">DSM 19684</strain>
    </source>
</reference>
<dbReference type="PANTHER" id="PTHR23088">
    <property type="entry name" value="NITRILASE-RELATED"/>
    <property type="match status" value="1"/>
</dbReference>
<sequence length="503" mass="57582">MQVEIRKLSIDDYDELAEAMQKAYPEIDDNVWSKRNIQKLTSIFAEGQICILVDGKLAAAALSIIVQYELFGDQHTYNEITGNESFNTHSNNGNVLYGIEVFVDPEFRTLRLGRRLYDARKELCEILNLKSIIVGGRIPNYHLYSKELSPRQYINKVRNKEIYDPVLSFQIGNNFSPVKILKGYLKGDTESEEYAVLLQWNNIYYTAKKNTMQDSVIRLGLIQWQMRSLKDIEDFYKQVEFFVDAVAGYQSDFCLFPELFNTPLLAPFNHLNERESMEKLSELTEEIKEKISEFAVSYNVNIISGSMPILEDGKLYNVSYLLHRDGKIDEYRKVHITPNERKYYGMTGGNEIKVFDTDCGKIGVIICYDVEFPELPRLLADQGMKILFVPYLTDTQNAYMRVRHCAAARAIENECYVAIAGCVGNLPGVNNMDIQFGQAAVFTPSDFAFPSNAIKGEATPNTEMTLIVDVDLNLLKELHYNGSVKTLTDRRQDLYDVILRNQS</sequence>
<evidence type="ECO:0000256" key="1">
    <source>
        <dbReference type="ARBA" id="ARBA00010613"/>
    </source>
</evidence>
<dbReference type="GO" id="GO:0016747">
    <property type="term" value="F:acyltransferase activity, transferring groups other than amino-acyl groups"/>
    <property type="evidence" value="ECO:0007669"/>
    <property type="project" value="InterPro"/>
</dbReference>
<comment type="similarity">
    <text evidence="1">Belongs to the carbon-nitrogen hydrolase superfamily. NIT1/NIT2 family.</text>
</comment>
<dbReference type="CDD" id="cd07574">
    <property type="entry name" value="nitrilase_Rim1_like"/>
    <property type="match status" value="1"/>
</dbReference>
<evidence type="ECO:0000313" key="4">
    <source>
        <dbReference type="EMBL" id="SDF22937.1"/>
    </source>
</evidence>
<dbReference type="GO" id="GO:0016787">
    <property type="term" value="F:hydrolase activity"/>
    <property type="evidence" value="ECO:0007669"/>
    <property type="project" value="UniProtKB-KW"/>
</dbReference>